<dbReference type="EMBL" id="NMUH01006436">
    <property type="protein sequence ID" value="MQM15255.1"/>
    <property type="molecule type" value="Genomic_DNA"/>
</dbReference>
<evidence type="ECO:0000313" key="3">
    <source>
        <dbReference type="Proteomes" id="UP000652761"/>
    </source>
</evidence>
<keyword evidence="3" id="KW-1185">Reference proteome</keyword>
<name>A0A843X798_COLES</name>
<comment type="caution">
    <text evidence="2">The sequence shown here is derived from an EMBL/GenBank/DDBJ whole genome shotgun (WGS) entry which is preliminary data.</text>
</comment>
<organism evidence="2 3">
    <name type="scientific">Colocasia esculenta</name>
    <name type="common">Wild taro</name>
    <name type="synonym">Arum esculentum</name>
    <dbReference type="NCBI Taxonomy" id="4460"/>
    <lineage>
        <taxon>Eukaryota</taxon>
        <taxon>Viridiplantae</taxon>
        <taxon>Streptophyta</taxon>
        <taxon>Embryophyta</taxon>
        <taxon>Tracheophyta</taxon>
        <taxon>Spermatophyta</taxon>
        <taxon>Magnoliopsida</taxon>
        <taxon>Liliopsida</taxon>
        <taxon>Araceae</taxon>
        <taxon>Aroideae</taxon>
        <taxon>Colocasieae</taxon>
        <taxon>Colocasia</taxon>
    </lineage>
</organism>
<dbReference type="Proteomes" id="UP000652761">
    <property type="component" value="Unassembled WGS sequence"/>
</dbReference>
<proteinExistence type="predicted"/>
<evidence type="ECO:0000313" key="2">
    <source>
        <dbReference type="EMBL" id="MQM15255.1"/>
    </source>
</evidence>
<keyword evidence="1" id="KW-0812">Transmembrane</keyword>
<feature type="transmembrane region" description="Helical" evidence="1">
    <location>
        <begin position="153"/>
        <end position="176"/>
    </location>
</feature>
<dbReference type="AlphaFoldDB" id="A0A843X798"/>
<protein>
    <submittedName>
        <fullName evidence="2">Uncharacterized protein</fullName>
    </submittedName>
</protein>
<keyword evidence="1" id="KW-0472">Membrane</keyword>
<accession>A0A843X798</accession>
<sequence length="219" mass="24056">MEKSVRISGSFSVEKGKASATGRGMKVASGVLPEKWSFLLAPAYVVVFLEEEDVCEALWDRVAGGGGDSLSPPFPPPHATSPPHSFHFSSSILFFLSSRREGCCARRRSPALSPSSPSPCYCARRRRLSSLLIALLPPLLLRCCVARRKTRSAAVFSCIVLVFAVELVRGWVLYWASFTKLIPPYFLPGLSSREPVLVFGWSALCHLWSCISSGTNREF</sequence>
<evidence type="ECO:0000256" key="1">
    <source>
        <dbReference type="SAM" id="Phobius"/>
    </source>
</evidence>
<reference evidence="2" key="1">
    <citation type="submission" date="2017-07" db="EMBL/GenBank/DDBJ databases">
        <title>Taro Niue Genome Assembly and Annotation.</title>
        <authorList>
            <person name="Atibalentja N."/>
            <person name="Keating K."/>
            <person name="Fields C.J."/>
        </authorList>
    </citation>
    <scope>NUCLEOTIDE SEQUENCE</scope>
    <source>
        <strain evidence="2">Niue_2</strain>
        <tissue evidence="2">Leaf</tissue>
    </source>
</reference>
<gene>
    <name evidence="2" type="ORF">Taro_048197</name>
</gene>
<keyword evidence="1" id="KW-1133">Transmembrane helix</keyword>